<feature type="region of interest" description="Disordered" evidence="6">
    <location>
        <begin position="1"/>
        <end position="36"/>
    </location>
</feature>
<evidence type="ECO:0000259" key="8">
    <source>
        <dbReference type="PROSITE" id="PS50850"/>
    </source>
</evidence>
<keyword evidence="2" id="KW-0813">Transport</keyword>
<gene>
    <name evidence="9" type="ORF">SPBR_02589</name>
</gene>
<reference evidence="9 10" key="1">
    <citation type="journal article" date="2014" name="BMC Genomics">
        <title>Comparative genomics of the major fungal agents of human and animal Sporotrichosis: Sporothrix schenckii and Sporothrix brasiliensis.</title>
        <authorList>
            <person name="Teixeira M.M."/>
            <person name="de Almeida L.G."/>
            <person name="Kubitschek-Barreira P."/>
            <person name="Alves F.L."/>
            <person name="Kioshima E.S."/>
            <person name="Abadio A.K."/>
            <person name="Fernandes L."/>
            <person name="Derengowski L.S."/>
            <person name="Ferreira K.S."/>
            <person name="Souza R.C."/>
            <person name="Ruiz J.C."/>
            <person name="de Andrade N.C."/>
            <person name="Paes H.C."/>
            <person name="Nicola A.M."/>
            <person name="Albuquerque P."/>
            <person name="Gerber A.L."/>
            <person name="Martins V.P."/>
            <person name="Peconick L.D."/>
            <person name="Neto A.V."/>
            <person name="Chaucanez C.B."/>
            <person name="Silva P.A."/>
            <person name="Cunha O.L."/>
            <person name="de Oliveira F.F."/>
            <person name="dos Santos T.C."/>
            <person name="Barros A.L."/>
            <person name="Soares M.A."/>
            <person name="de Oliveira L.M."/>
            <person name="Marini M.M."/>
            <person name="Villalobos-Duno H."/>
            <person name="Cunha M.M."/>
            <person name="de Hoog S."/>
            <person name="da Silveira J.F."/>
            <person name="Henrissat B."/>
            <person name="Nino-Vega G.A."/>
            <person name="Cisalpino P.S."/>
            <person name="Mora-Montes H.M."/>
            <person name="Almeida S.R."/>
            <person name="Stajich J.E."/>
            <person name="Lopes-Bezerra L.M."/>
            <person name="Vasconcelos A.T."/>
            <person name="Felipe M.S."/>
        </authorList>
    </citation>
    <scope>NUCLEOTIDE SEQUENCE [LARGE SCALE GENOMIC DNA]</scope>
    <source>
        <strain evidence="9 10">5110</strain>
    </source>
</reference>
<comment type="caution">
    <text evidence="9">The sequence shown here is derived from an EMBL/GenBank/DDBJ whole genome shotgun (WGS) entry which is preliminary data.</text>
</comment>
<dbReference type="GeneID" id="63675813"/>
<dbReference type="AlphaFoldDB" id="A0A0C2IU23"/>
<keyword evidence="10" id="KW-1185">Reference proteome</keyword>
<evidence type="ECO:0000256" key="7">
    <source>
        <dbReference type="SAM" id="Phobius"/>
    </source>
</evidence>
<evidence type="ECO:0000256" key="3">
    <source>
        <dbReference type="ARBA" id="ARBA00022692"/>
    </source>
</evidence>
<evidence type="ECO:0000256" key="1">
    <source>
        <dbReference type="ARBA" id="ARBA00004141"/>
    </source>
</evidence>
<evidence type="ECO:0000313" key="9">
    <source>
        <dbReference type="EMBL" id="KIH92606.1"/>
    </source>
</evidence>
<dbReference type="SUPFAM" id="SSF103473">
    <property type="entry name" value="MFS general substrate transporter"/>
    <property type="match status" value="1"/>
</dbReference>
<feature type="transmembrane region" description="Helical" evidence="7">
    <location>
        <begin position="61"/>
        <end position="87"/>
    </location>
</feature>
<protein>
    <recommendedName>
        <fullName evidence="8">Major facilitator superfamily (MFS) profile domain-containing protein</fullName>
    </recommendedName>
</protein>
<feature type="transmembrane region" description="Helical" evidence="7">
    <location>
        <begin position="155"/>
        <end position="174"/>
    </location>
</feature>
<dbReference type="HOGENOM" id="CLU_000960_25_2_1"/>
<dbReference type="InterPro" id="IPR020846">
    <property type="entry name" value="MFS_dom"/>
</dbReference>
<feature type="transmembrane region" description="Helical" evidence="7">
    <location>
        <begin position="99"/>
        <end position="118"/>
    </location>
</feature>
<evidence type="ECO:0000256" key="6">
    <source>
        <dbReference type="SAM" id="MobiDB-lite"/>
    </source>
</evidence>
<dbReference type="GO" id="GO:0022857">
    <property type="term" value="F:transmembrane transporter activity"/>
    <property type="evidence" value="ECO:0007669"/>
    <property type="project" value="InterPro"/>
</dbReference>
<evidence type="ECO:0000313" key="10">
    <source>
        <dbReference type="Proteomes" id="UP000031575"/>
    </source>
</evidence>
<dbReference type="OrthoDB" id="4161376at2759"/>
<feature type="transmembrane region" description="Helical" evidence="7">
    <location>
        <begin position="285"/>
        <end position="310"/>
    </location>
</feature>
<dbReference type="GO" id="GO:0005886">
    <property type="term" value="C:plasma membrane"/>
    <property type="evidence" value="ECO:0007669"/>
    <property type="project" value="TreeGrafter"/>
</dbReference>
<evidence type="ECO:0000256" key="2">
    <source>
        <dbReference type="ARBA" id="ARBA00022448"/>
    </source>
</evidence>
<feature type="transmembrane region" description="Helical" evidence="7">
    <location>
        <begin position="331"/>
        <end position="352"/>
    </location>
</feature>
<dbReference type="InterPro" id="IPR010573">
    <property type="entry name" value="MFS_Str1/Tri12-like"/>
</dbReference>
<feature type="transmembrane region" description="Helical" evidence="7">
    <location>
        <begin position="428"/>
        <end position="450"/>
    </location>
</feature>
<sequence length="606" mass="65095">MADVEKNSHSAEEISPASHHEQHQPQDATYHGSSNEHEAIGGARFDVVEGDLPPGYFKSRFFLGTMLAIGLRLTGGVAGFGFAAPILTTINNDIGPSANIQWVALVYTLTSSVALTIIGRVTDIFGRRWIFTGGTFLGIVGSIVCATAQTVDTLIGGMTIIGLAAATQLSYYYVMGELVPMKYRFLGNAYVYMWQFPSSAFAPAVSNAFIQFTRVGWRGPFYVLVAVNSASFLCWLLFYHPPTFHMKHQNERMATYLREFDYVGTVLFSGGLLLLMMGLNWGGALYAWTSAAVVSTLVLGALALVTFLCWEAFAHPKEPLVPMHLFHNRGWNAATVLSGVAASMYYAFAIVWPGLCGLVWARDDDPMYAPWLSTFVGMFIVAGEIVGGALAGRLRRLKWQCLGSAMLGGLFFAVVATCSPETKVRAGVLVSLGVFFLGWVESLSISLITLTATDQANLGTSGGLAGSIRFFLSCTASTIYTVVLRARSAVTIPAAVAPAVEQAGLPVSSVPAFLDGFTTGSFANVSGLTPDIMAVGTKAYYVGNFDAYRTVFLVTLAFTGMAFVAGILLPNDIDKYLTDRVHVTLHQGTDETALAGAKRSEKQISA</sequence>
<dbReference type="EMBL" id="AWTV01000006">
    <property type="protein sequence ID" value="KIH92606.1"/>
    <property type="molecule type" value="Genomic_DNA"/>
</dbReference>
<dbReference type="Gene3D" id="1.20.1250.20">
    <property type="entry name" value="MFS general substrate transporter like domains"/>
    <property type="match status" value="1"/>
</dbReference>
<feature type="transmembrane region" description="Helical" evidence="7">
    <location>
        <begin position="186"/>
        <end position="209"/>
    </location>
</feature>
<feature type="transmembrane region" description="Helical" evidence="7">
    <location>
        <begin position="462"/>
        <end position="483"/>
    </location>
</feature>
<evidence type="ECO:0000256" key="4">
    <source>
        <dbReference type="ARBA" id="ARBA00022989"/>
    </source>
</evidence>
<feature type="transmembrane region" description="Helical" evidence="7">
    <location>
        <begin position="372"/>
        <end position="392"/>
    </location>
</feature>
<dbReference type="RefSeq" id="XP_040620616.1">
    <property type="nucleotide sequence ID" value="XM_040760892.1"/>
</dbReference>
<keyword evidence="4 7" id="KW-1133">Transmembrane helix</keyword>
<feature type="transmembrane region" description="Helical" evidence="7">
    <location>
        <begin position="221"/>
        <end position="239"/>
    </location>
</feature>
<accession>A0A0C2IU23</accession>
<name>A0A0C2IU23_9PEZI</name>
<feature type="transmembrane region" description="Helical" evidence="7">
    <location>
        <begin position="260"/>
        <end position="279"/>
    </location>
</feature>
<dbReference type="InterPro" id="IPR036259">
    <property type="entry name" value="MFS_trans_sf"/>
</dbReference>
<dbReference type="PROSITE" id="PS50850">
    <property type="entry name" value="MFS"/>
    <property type="match status" value="1"/>
</dbReference>
<proteinExistence type="predicted"/>
<feature type="transmembrane region" description="Helical" evidence="7">
    <location>
        <begin position="550"/>
        <end position="570"/>
    </location>
</feature>
<keyword evidence="5 7" id="KW-0472">Membrane</keyword>
<keyword evidence="3 7" id="KW-0812">Transmembrane</keyword>
<comment type="subcellular location">
    <subcellularLocation>
        <location evidence="1">Membrane</location>
        <topology evidence="1">Multi-pass membrane protein</topology>
    </subcellularLocation>
</comment>
<organism evidence="9 10">
    <name type="scientific">Sporothrix brasiliensis 5110</name>
    <dbReference type="NCBI Taxonomy" id="1398154"/>
    <lineage>
        <taxon>Eukaryota</taxon>
        <taxon>Fungi</taxon>
        <taxon>Dikarya</taxon>
        <taxon>Ascomycota</taxon>
        <taxon>Pezizomycotina</taxon>
        <taxon>Sordariomycetes</taxon>
        <taxon>Sordariomycetidae</taxon>
        <taxon>Ophiostomatales</taxon>
        <taxon>Ophiostomataceae</taxon>
        <taxon>Sporothrix</taxon>
    </lineage>
</organism>
<feature type="transmembrane region" description="Helical" evidence="7">
    <location>
        <begin position="130"/>
        <end position="149"/>
    </location>
</feature>
<dbReference type="Pfam" id="PF06609">
    <property type="entry name" value="TRI12"/>
    <property type="match status" value="1"/>
</dbReference>
<dbReference type="PANTHER" id="PTHR23501">
    <property type="entry name" value="MAJOR FACILITATOR SUPERFAMILY"/>
    <property type="match status" value="1"/>
</dbReference>
<dbReference type="Proteomes" id="UP000031575">
    <property type="component" value="Unassembled WGS sequence"/>
</dbReference>
<feature type="domain" description="Major facilitator superfamily (MFS) profile" evidence="8">
    <location>
        <begin position="63"/>
        <end position="574"/>
    </location>
</feature>
<evidence type="ECO:0000256" key="5">
    <source>
        <dbReference type="ARBA" id="ARBA00023136"/>
    </source>
</evidence>
<feature type="compositionally biased region" description="Basic and acidic residues" evidence="6">
    <location>
        <begin position="1"/>
        <end position="24"/>
    </location>
</feature>
<dbReference type="VEuPathDB" id="FungiDB:SPBR_02589"/>
<dbReference type="PANTHER" id="PTHR23501:SF109">
    <property type="entry name" value="MAJOR FACILITATOR SUPERFAMILY (MFS) PROFILE DOMAIN-CONTAINING PROTEIN-RELATED"/>
    <property type="match status" value="1"/>
</dbReference>